<name>A0A1G5SGP5_9PROT</name>
<dbReference type="SUPFAM" id="SSF53822">
    <property type="entry name" value="Periplasmic binding protein-like I"/>
    <property type="match status" value="1"/>
</dbReference>
<keyword evidence="3" id="KW-0449">Lipoprotein</keyword>
<dbReference type="PANTHER" id="PTHR38038">
    <property type="entry name" value="PENICILLIN-BINDING PROTEIN ACTIVATOR LPOA"/>
    <property type="match status" value="1"/>
</dbReference>
<keyword evidence="2" id="KW-0732">Signal</keyword>
<gene>
    <name evidence="3" type="ORF">NSMM_500082</name>
</gene>
<proteinExistence type="predicted"/>
<keyword evidence="4" id="KW-1185">Reference proteome</keyword>
<dbReference type="CDD" id="cd06339">
    <property type="entry name" value="PBP1_YraM_LppC_lipoprotein-like"/>
    <property type="match status" value="1"/>
</dbReference>
<dbReference type="AlphaFoldDB" id="A0A1G5SGP5"/>
<dbReference type="GO" id="GO:0031241">
    <property type="term" value="C:periplasmic side of cell outer membrane"/>
    <property type="evidence" value="ECO:0007669"/>
    <property type="project" value="TreeGrafter"/>
</dbReference>
<feature type="chain" id="PRO_5011671966" evidence="2">
    <location>
        <begin position="24"/>
        <end position="317"/>
    </location>
</feature>
<sequence length="317" mass="34949">MKNLLRCCLLWLISSTGFLPAFANQPDEGLLSNTVLHTQTRHIALLLPLDSPSLRQAAFAVQKGFENAAQLEPGFILEMVSYPTDGNEPSVLSAYQQAIDNGAKMVIGPLTRDGVDALISSHLTSLPTLALNYPTKKMIGLSTQLFFLGISVELEAQNVARMAAASGRHHAVILADRSKLSKRLKVAFADAWLRINPDFSAEDVEIGFRDKLSILSGRSHNQDNIIFLALNSLNSGAVRSFIHQSIPIYATSLVFSSKDPTHTDELEAVRFTDMPWLVQPELASNQHYHSPDMPTDINLQRFYALGIDAFRLAHKIS</sequence>
<dbReference type="Gene3D" id="3.40.50.2300">
    <property type="match status" value="2"/>
</dbReference>
<dbReference type="Proteomes" id="UP000198729">
    <property type="component" value="Unassembled WGS sequence"/>
</dbReference>
<dbReference type="GO" id="GO:0009252">
    <property type="term" value="P:peptidoglycan biosynthetic process"/>
    <property type="evidence" value="ECO:0007669"/>
    <property type="project" value="TreeGrafter"/>
</dbReference>
<evidence type="ECO:0000256" key="1">
    <source>
        <dbReference type="ARBA" id="ARBA00023136"/>
    </source>
</evidence>
<dbReference type="GO" id="GO:0030234">
    <property type="term" value="F:enzyme regulator activity"/>
    <property type="evidence" value="ECO:0007669"/>
    <property type="project" value="TreeGrafter"/>
</dbReference>
<dbReference type="RefSeq" id="WP_176753939.1">
    <property type="nucleotide sequence ID" value="NZ_FMWO01000059.1"/>
</dbReference>
<protein>
    <submittedName>
        <fullName evidence="3">Putative LppC family lipoprotein</fullName>
    </submittedName>
</protein>
<dbReference type="InterPro" id="IPR007443">
    <property type="entry name" value="LpoA"/>
</dbReference>
<evidence type="ECO:0000313" key="4">
    <source>
        <dbReference type="Proteomes" id="UP000198729"/>
    </source>
</evidence>
<dbReference type="EMBL" id="FMWO01000059">
    <property type="protein sequence ID" value="SCZ86282.1"/>
    <property type="molecule type" value="Genomic_DNA"/>
</dbReference>
<feature type="signal peptide" evidence="2">
    <location>
        <begin position="1"/>
        <end position="23"/>
    </location>
</feature>
<accession>A0A1G5SGP5</accession>
<dbReference type="Pfam" id="PF04348">
    <property type="entry name" value="LppC"/>
    <property type="match status" value="2"/>
</dbReference>
<organism evidence="3 4">
    <name type="scientific">Nitrosomonas mobilis</name>
    <dbReference type="NCBI Taxonomy" id="51642"/>
    <lineage>
        <taxon>Bacteria</taxon>
        <taxon>Pseudomonadati</taxon>
        <taxon>Pseudomonadota</taxon>
        <taxon>Betaproteobacteria</taxon>
        <taxon>Nitrosomonadales</taxon>
        <taxon>Nitrosomonadaceae</taxon>
        <taxon>Nitrosomonas</taxon>
    </lineage>
</organism>
<dbReference type="STRING" id="51642.NSMM_500082"/>
<dbReference type="InterPro" id="IPR028082">
    <property type="entry name" value="Peripla_BP_I"/>
</dbReference>
<evidence type="ECO:0000256" key="2">
    <source>
        <dbReference type="SAM" id="SignalP"/>
    </source>
</evidence>
<keyword evidence="1" id="KW-0472">Membrane</keyword>
<dbReference type="PANTHER" id="PTHR38038:SF1">
    <property type="entry name" value="PENICILLIN-BINDING PROTEIN ACTIVATOR LPOA"/>
    <property type="match status" value="1"/>
</dbReference>
<reference evidence="3 4" key="1">
    <citation type="submission" date="2016-10" db="EMBL/GenBank/DDBJ databases">
        <authorList>
            <person name="de Groot N.N."/>
        </authorList>
    </citation>
    <scope>NUCLEOTIDE SEQUENCE [LARGE SCALE GENOMIC DNA]</scope>
    <source>
        <strain evidence="3">1</strain>
    </source>
</reference>
<evidence type="ECO:0000313" key="3">
    <source>
        <dbReference type="EMBL" id="SCZ86282.1"/>
    </source>
</evidence>